<dbReference type="EMBL" id="JBBXMP010000027">
    <property type="protein sequence ID" value="KAL0067280.1"/>
    <property type="molecule type" value="Genomic_DNA"/>
</dbReference>
<name>A0ABR3A188_9AGAR</name>
<sequence length="170" mass="19517">MAETRNAVKELLGQCLDFYGLQLEDTKKSLVLTWRDGRYGVGQLFEFHSLNKRFRGVTNDMSFNEHVQACFPGCEGIGSPAQIDSKKANCGLAAEKLRHRGWYFNRMCRVMKNWPGGADAETFLAGKERLKEYSDNELLAMERWASKFYCQSFHEKFGCPPILPHHVDPF</sequence>
<dbReference type="Proteomes" id="UP001437256">
    <property type="component" value="Unassembled WGS sequence"/>
</dbReference>
<reference evidence="1 2" key="1">
    <citation type="submission" date="2024-05" db="EMBL/GenBank/DDBJ databases">
        <title>A draft genome resource for the thread blight pathogen Marasmius tenuissimus strain MS-2.</title>
        <authorList>
            <person name="Yulfo-Soto G.E."/>
            <person name="Baruah I.K."/>
            <person name="Amoako-Attah I."/>
            <person name="Bukari Y."/>
            <person name="Meinhardt L.W."/>
            <person name="Bailey B.A."/>
            <person name="Cohen S.P."/>
        </authorList>
    </citation>
    <scope>NUCLEOTIDE SEQUENCE [LARGE SCALE GENOMIC DNA]</scope>
    <source>
        <strain evidence="1 2">MS-2</strain>
    </source>
</reference>
<evidence type="ECO:0000313" key="2">
    <source>
        <dbReference type="Proteomes" id="UP001437256"/>
    </source>
</evidence>
<keyword evidence="2" id="KW-1185">Reference proteome</keyword>
<accession>A0ABR3A188</accession>
<gene>
    <name evidence="1" type="ORF">AAF712_005678</name>
</gene>
<evidence type="ECO:0000313" key="1">
    <source>
        <dbReference type="EMBL" id="KAL0067280.1"/>
    </source>
</evidence>
<organism evidence="1 2">
    <name type="scientific">Marasmius tenuissimus</name>
    <dbReference type="NCBI Taxonomy" id="585030"/>
    <lineage>
        <taxon>Eukaryota</taxon>
        <taxon>Fungi</taxon>
        <taxon>Dikarya</taxon>
        <taxon>Basidiomycota</taxon>
        <taxon>Agaricomycotina</taxon>
        <taxon>Agaricomycetes</taxon>
        <taxon>Agaricomycetidae</taxon>
        <taxon>Agaricales</taxon>
        <taxon>Marasmiineae</taxon>
        <taxon>Marasmiaceae</taxon>
        <taxon>Marasmius</taxon>
    </lineage>
</organism>
<proteinExistence type="predicted"/>
<protein>
    <submittedName>
        <fullName evidence="1">Uncharacterized protein</fullName>
    </submittedName>
</protein>
<comment type="caution">
    <text evidence="1">The sequence shown here is derived from an EMBL/GenBank/DDBJ whole genome shotgun (WGS) entry which is preliminary data.</text>
</comment>